<dbReference type="AlphaFoldDB" id="A0A8T1QXV5"/>
<keyword evidence="2" id="KW-0732">Signal</keyword>
<sequence length="82" mass="8787">MKSILVIICILLLSLLFSPPSIVARELAAQNGTSGETSKDPPKEAAACGKPGTPAYSNCIAKPKPKHKCKRHNVFERRCGPT</sequence>
<evidence type="ECO:0000313" key="3">
    <source>
        <dbReference type="EMBL" id="KAG6659277.1"/>
    </source>
</evidence>
<reference evidence="3" key="1">
    <citation type="submission" date="2020-12" db="EMBL/GenBank/DDBJ databases">
        <title>WGS assembly of Carya illinoinensis cv. Pawnee.</title>
        <authorList>
            <person name="Platts A."/>
            <person name="Shu S."/>
            <person name="Wright S."/>
            <person name="Barry K."/>
            <person name="Edger P."/>
            <person name="Pires J.C."/>
            <person name="Schmutz J."/>
        </authorList>
    </citation>
    <scope>NUCLEOTIDE SEQUENCE</scope>
    <source>
        <tissue evidence="3">Leaf</tissue>
    </source>
</reference>
<keyword evidence="4" id="KW-1185">Reference proteome</keyword>
<name>A0A8T1QXV5_CARIL</name>
<feature type="chain" id="PRO_5035734126" evidence="2">
    <location>
        <begin position="25"/>
        <end position="82"/>
    </location>
</feature>
<organism evidence="3 4">
    <name type="scientific">Carya illinoinensis</name>
    <name type="common">Pecan</name>
    <dbReference type="NCBI Taxonomy" id="32201"/>
    <lineage>
        <taxon>Eukaryota</taxon>
        <taxon>Viridiplantae</taxon>
        <taxon>Streptophyta</taxon>
        <taxon>Embryophyta</taxon>
        <taxon>Tracheophyta</taxon>
        <taxon>Spermatophyta</taxon>
        <taxon>Magnoliopsida</taxon>
        <taxon>eudicotyledons</taxon>
        <taxon>Gunneridae</taxon>
        <taxon>Pentapetalae</taxon>
        <taxon>rosids</taxon>
        <taxon>fabids</taxon>
        <taxon>Fagales</taxon>
        <taxon>Juglandaceae</taxon>
        <taxon>Carya</taxon>
    </lineage>
</organism>
<evidence type="ECO:0000256" key="2">
    <source>
        <dbReference type="SAM" id="SignalP"/>
    </source>
</evidence>
<protein>
    <submittedName>
        <fullName evidence="3">Uncharacterized protein</fullName>
    </submittedName>
</protein>
<evidence type="ECO:0000256" key="1">
    <source>
        <dbReference type="SAM" id="MobiDB-lite"/>
    </source>
</evidence>
<proteinExistence type="predicted"/>
<accession>A0A8T1QXV5</accession>
<dbReference type="Proteomes" id="UP000811609">
    <property type="component" value="Chromosome 3"/>
</dbReference>
<comment type="caution">
    <text evidence="3">The sequence shown here is derived from an EMBL/GenBank/DDBJ whole genome shotgun (WGS) entry which is preliminary data.</text>
</comment>
<feature type="region of interest" description="Disordered" evidence="1">
    <location>
        <begin position="29"/>
        <end position="50"/>
    </location>
</feature>
<feature type="signal peptide" evidence="2">
    <location>
        <begin position="1"/>
        <end position="24"/>
    </location>
</feature>
<gene>
    <name evidence="3" type="ORF">CIPAW_03G022400</name>
</gene>
<dbReference type="EMBL" id="CM031811">
    <property type="protein sequence ID" value="KAG6659277.1"/>
    <property type="molecule type" value="Genomic_DNA"/>
</dbReference>
<evidence type="ECO:0000313" key="4">
    <source>
        <dbReference type="Proteomes" id="UP000811609"/>
    </source>
</evidence>